<protein>
    <submittedName>
        <fullName evidence="1">Uncharacterized protein</fullName>
    </submittedName>
</protein>
<evidence type="ECO:0000313" key="1">
    <source>
        <dbReference type="EMBL" id="KAI9463369.1"/>
    </source>
</evidence>
<keyword evidence="2" id="KW-1185">Reference proteome</keyword>
<gene>
    <name evidence="1" type="ORF">F5148DRAFT_1211716</name>
</gene>
<sequence>MAPFSGLPAFGSAGGSAAKAVPTVAFTALDEPDADALGPVVTTAPLPADAVGEAMAILLARPWTTSFHVASSSSPLVHCDNRRAQLLRFPSLANWGTSFSCRRKIISESASTPLPEQATAKKVVASAGQTTDEERILQSSWKMRLGFEHAS</sequence>
<reference evidence="1" key="1">
    <citation type="submission" date="2021-03" db="EMBL/GenBank/DDBJ databases">
        <title>Evolutionary priming and transition to the ectomycorrhizal habit in an iconic lineage of mushroom-forming fungi: is preadaptation a requirement?</title>
        <authorList>
            <consortium name="DOE Joint Genome Institute"/>
            <person name="Looney B.P."/>
            <person name="Miyauchi S."/>
            <person name="Morin E."/>
            <person name="Drula E."/>
            <person name="Courty P.E."/>
            <person name="Chicoki N."/>
            <person name="Fauchery L."/>
            <person name="Kohler A."/>
            <person name="Kuo A."/>
            <person name="LaButti K."/>
            <person name="Pangilinan J."/>
            <person name="Lipzen A."/>
            <person name="Riley R."/>
            <person name="Andreopoulos W."/>
            <person name="He G."/>
            <person name="Johnson J."/>
            <person name="Barry K.W."/>
            <person name="Grigoriev I.V."/>
            <person name="Nagy L."/>
            <person name="Hibbett D."/>
            <person name="Henrissat B."/>
            <person name="Matheny P.B."/>
            <person name="Labbe J."/>
            <person name="Martin A.F."/>
        </authorList>
    </citation>
    <scope>NUCLEOTIDE SEQUENCE</scope>
    <source>
        <strain evidence="1">BPL698</strain>
    </source>
</reference>
<comment type="caution">
    <text evidence="1">The sequence shown here is derived from an EMBL/GenBank/DDBJ whole genome shotgun (WGS) entry which is preliminary data.</text>
</comment>
<dbReference type="EMBL" id="JAGFNK010000159">
    <property type="protein sequence ID" value="KAI9463369.1"/>
    <property type="molecule type" value="Genomic_DNA"/>
</dbReference>
<organism evidence="1 2">
    <name type="scientific">Russula earlei</name>
    <dbReference type="NCBI Taxonomy" id="71964"/>
    <lineage>
        <taxon>Eukaryota</taxon>
        <taxon>Fungi</taxon>
        <taxon>Dikarya</taxon>
        <taxon>Basidiomycota</taxon>
        <taxon>Agaricomycotina</taxon>
        <taxon>Agaricomycetes</taxon>
        <taxon>Russulales</taxon>
        <taxon>Russulaceae</taxon>
        <taxon>Russula</taxon>
    </lineage>
</organism>
<feature type="non-terminal residue" evidence="1">
    <location>
        <position position="151"/>
    </location>
</feature>
<accession>A0ACC0U4V8</accession>
<evidence type="ECO:0000313" key="2">
    <source>
        <dbReference type="Proteomes" id="UP001207468"/>
    </source>
</evidence>
<dbReference type="Proteomes" id="UP001207468">
    <property type="component" value="Unassembled WGS sequence"/>
</dbReference>
<name>A0ACC0U4V8_9AGAM</name>
<proteinExistence type="predicted"/>